<dbReference type="SUPFAM" id="SSF53955">
    <property type="entry name" value="Lysozyme-like"/>
    <property type="match status" value="1"/>
</dbReference>
<comment type="caution">
    <text evidence="3">The sequence shown here is derived from an EMBL/GenBank/DDBJ whole genome shotgun (WGS) entry which is preliminary data.</text>
</comment>
<evidence type="ECO:0000256" key="1">
    <source>
        <dbReference type="ARBA" id="ARBA00022529"/>
    </source>
</evidence>
<dbReference type="AlphaFoldDB" id="A0A4U8S1C8"/>
<evidence type="ECO:0000313" key="4">
    <source>
        <dbReference type="Proteomes" id="UP000029878"/>
    </source>
</evidence>
<accession>A0A4U8S1C8</accession>
<keyword evidence="1" id="KW-0929">Antimicrobial</keyword>
<dbReference type="OrthoDB" id="5329660at2"/>
<dbReference type="InterPro" id="IPR023346">
    <property type="entry name" value="Lysozyme-like_dom_sf"/>
</dbReference>
<dbReference type="Gene3D" id="1.10.530.40">
    <property type="match status" value="1"/>
</dbReference>
<gene>
    <name evidence="3" type="ORF">LS81_010565</name>
</gene>
<dbReference type="EMBL" id="JRPL02000061">
    <property type="protein sequence ID" value="TLD79366.1"/>
    <property type="molecule type" value="Genomic_DNA"/>
</dbReference>
<name>A0A4U8S1C8_9HELI</name>
<dbReference type="Proteomes" id="UP000029878">
    <property type="component" value="Unassembled WGS sequence"/>
</dbReference>
<proteinExistence type="predicted"/>
<evidence type="ECO:0000256" key="2">
    <source>
        <dbReference type="ARBA" id="ARBA00022638"/>
    </source>
</evidence>
<reference evidence="3 4" key="1">
    <citation type="journal article" date="2014" name="Genome Announc.">
        <title>Draft genome sequences of eight enterohepatic helicobacter species isolated from both laboratory and wild rodents.</title>
        <authorList>
            <person name="Sheh A."/>
            <person name="Shen Z."/>
            <person name="Fox J.G."/>
        </authorList>
    </citation>
    <scope>NUCLEOTIDE SEQUENCE [LARGE SCALE GENOMIC DNA]</scope>
    <source>
        <strain evidence="3 4">ATCC 700114</strain>
    </source>
</reference>
<dbReference type="GO" id="GO:0003796">
    <property type="term" value="F:lysozyme activity"/>
    <property type="evidence" value="ECO:0007669"/>
    <property type="project" value="InterPro"/>
</dbReference>
<evidence type="ECO:0000313" key="3">
    <source>
        <dbReference type="EMBL" id="TLD79366.1"/>
    </source>
</evidence>
<keyword evidence="2" id="KW-0081">Bacteriolytic enzyme</keyword>
<protein>
    <submittedName>
        <fullName evidence="3">Uncharacterized protein</fullName>
    </submittedName>
</protein>
<dbReference type="RefSeq" id="WP_138069939.1">
    <property type="nucleotide sequence ID" value="NZ_JRPL02000061.1"/>
</dbReference>
<dbReference type="GO" id="GO:0042742">
    <property type="term" value="P:defense response to bacterium"/>
    <property type="evidence" value="ECO:0007669"/>
    <property type="project" value="UniProtKB-KW"/>
</dbReference>
<dbReference type="GO" id="GO:0031640">
    <property type="term" value="P:killing of cells of another organism"/>
    <property type="evidence" value="ECO:0007669"/>
    <property type="project" value="UniProtKB-KW"/>
</dbReference>
<dbReference type="InterPro" id="IPR023347">
    <property type="entry name" value="Lysozyme_dom_sf"/>
</dbReference>
<feature type="non-terminal residue" evidence="3">
    <location>
        <position position="1027"/>
    </location>
</feature>
<sequence length="1027" mass="119170">MFETTKNTEYLEDLFKFLKVVEGFGALPYNDSQGYLTIGYGANLQERSWIIATLNELGLFGSVKDLKTKEDIEALDNKANKAKIDEFYNITKQIVTNDNISTIRTQLNDLLKKYTGQSSFKLNKEQAIKIKKIASDSIFDYTSRINDKTLKMDKETNEYAGILSYAFNVGNNPRKYFFDICNKDKDNRFLAFFTLRYGVNFLLDGNSKFGIAKRRFWESLFFGFEYKENRAFKMAIGIFKILNFKYTHRKDCNKNFVTEFKTTYSNQTYLDWIIKYEDELLYAKKNQNQTYQEFYNADARANNLPEKFRNIQGITPNKDNFLHPYLTYINQTFAKGAVSEYTLNNIYVLKEIKDCENLNVALSNRNDTRDFTPLLIICLKPNTQSHQNIDTYPIKQPNNTFISIVVFEGVKLDMSKIDTQKSEILYARLKNESNIDVVLLQGSHQSMILDSNANTLTIKGSSNETYIFDNAKNPTQESQISPILKVYINREENPNDYIEIHNFAKESVNDSNTYILGNDCKQRYCGITLFLDEGVTPHNTGCSNEGNFQVIVQNLDRYGLDKGDTLYLYSCENRKGVSVKVDDNYSATFSITLDLPEQDEISKRCLSSHIILTTNPIKNTETIEEQMIHSNPHFQVNKSAKLAKQYIITDARLNTKKQPIAVKEVAQQLRVKAIGYREKYLHYFVNSIVKLEAQYNLKNPPQDKIGQTKWAYILTDNKTAPTQKQLNEKQYKHFIQHNGNEQYTGNNIDFRIQKEWLDIDKPKYLYIYAYLNAPSTKTSLCITIQYPLSLRFNGNELEILEWGEVKGDKIFALHPLSLNNPARQFAESKKYFIHIENISPIPLSQKIYYLDIYDESNNKVGTITNNNTQNIINTELLIDDIFCDFVNVLLEYQGEYSANRIKLEVGYERNNLRLSGKEWIKEYKDKASIEDLSSPFKENVKDFLKAIDEAKKETPQAKITYYISSTRRPYKRAVLMHYCHKVAYNNITPQQAQQATQKENIPINWIHTDSSGNYSEKISREKALEMV</sequence>
<organism evidence="3 4">
    <name type="scientific">Helicobacter trogontum</name>
    <dbReference type="NCBI Taxonomy" id="50960"/>
    <lineage>
        <taxon>Bacteria</taxon>
        <taxon>Pseudomonadati</taxon>
        <taxon>Campylobacterota</taxon>
        <taxon>Epsilonproteobacteria</taxon>
        <taxon>Campylobacterales</taxon>
        <taxon>Helicobacteraceae</taxon>
        <taxon>Helicobacter</taxon>
    </lineage>
</organism>